<dbReference type="PROSITE" id="PS50190">
    <property type="entry name" value="SEC7"/>
    <property type="match status" value="1"/>
</dbReference>
<dbReference type="PANTHER" id="PTHR10663:SF388">
    <property type="entry name" value="GOLGI-SPECIFIC BREFELDIN A-RESISTANCE GUANINE NUCLEOTIDE EXCHANGE FACTOR 1"/>
    <property type="match status" value="1"/>
</dbReference>
<proteinExistence type="predicted"/>
<dbReference type="Pfam" id="PF01369">
    <property type="entry name" value="Sec7"/>
    <property type="match status" value="1"/>
</dbReference>
<dbReference type="FunFam" id="1.10.1000.11:FF:000002">
    <property type="entry name" value="Cytohesin 1"/>
    <property type="match status" value="1"/>
</dbReference>
<feature type="region of interest" description="Disordered" evidence="1">
    <location>
        <begin position="1514"/>
        <end position="1540"/>
    </location>
</feature>
<evidence type="ECO:0000313" key="4">
    <source>
        <dbReference type="Proteomes" id="UP000320475"/>
    </source>
</evidence>
<dbReference type="CDD" id="cd00171">
    <property type="entry name" value="Sec7"/>
    <property type="match status" value="1"/>
</dbReference>
<protein>
    <recommendedName>
        <fullName evidence="2">SEC7 domain-containing protein</fullName>
    </recommendedName>
</protein>
<comment type="caution">
    <text evidence="3">The sequence shown here is derived from an EMBL/GenBank/DDBJ whole genome shotgun (WGS) entry which is preliminary data.</text>
</comment>
<feature type="region of interest" description="Disordered" evidence="1">
    <location>
        <begin position="660"/>
        <end position="687"/>
    </location>
</feature>
<evidence type="ECO:0000313" key="3">
    <source>
        <dbReference type="EMBL" id="TPX47018.1"/>
    </source>
</evidence>
<dbReference type="Pfam" id="PF23325">
    <property type="entry name" value="TPR_28"/>
    <property type="match status" value="1"/>
</dbReference>
<feature type="compositionally biased region" description="Polar residues" evidence="1">
    <location>
        <begin position="528"/>
        <end position="538"/>
    </location>
</feature>
<dbReference type="GO" id="GO:0005085">
    <property type="term" value="F:guanyl-nucleotide exchange factor activity"/>
    <property type="evidence" value="ECO:0007669"/>
    <property type="project" value="InterPro"/>
</dbReference>
<dbReference type="Proteomes" id="UP000320475">
    <property type="component" value="Unassembled WGS sequence"/>
</dbReference>
<feature type="compositionally biased region" description="Low complexity" evidence="1">
    <location>
        <begin position="21"/>
        <end position="39"/>
    </location>
</feature>
<feature type="region of interest" description="Disordered" evidence="1">
    <location>
        <begin position="524"/>
        <end position="562"/>
    </location>
</feature>
<evidence type="ECO:0000259" key="2">
    <source>
        <dbReference type="PROSITE" id="PS50190"/>
    </source>
</evidence>
<feature type="region of interest" description="Disordered" evidence="1">
    <location>
        <begin position="18"/>
        <end position="48"/>
    </location>
</feature>
<dbReference type="GO" id="GO:0032012">
    <property type="term" value="P:regulation of ARF protein signal transduction"/>
    <property type="evidence" value="ECO:0007669"/>
    <property type="project" value="InterPro"/>
</dbReference>
<organism evidence="3 4">
    <name type="scientific">Synchytrium endobioticum</name>
    <dbReference type="NCBI Taxonomy" id="286115"/>
    <lineage>
        <taxon>Eukaryota</taxon>
        <taxon>Fungi</taxon>
        <taxon>Fungi incertae sedis</taxon>
        <taxon>Chytridiomycota</taxon>
        <taxon>Chytridiomycota incertae sedis</taxon>
        <taxon>Chytridiomycetes</taxon>
        <taxon>Synchytriales</taxon>
        <taxon>Synchytriaceae</taxon>
        <taxon>Synchytrium</taxon>
    </lineage>
</organism>
<accession>A0A507D6X7</accession>
<dbReference type="SUPFAM" id="SSF48371">
    <property type="entry name" value="ARM repeat"/>
    <property type="match status" value="1"/>
</dbReference>
<dbReference type="EMBL" id="QEAM01000087">
    <property type="protein sequence ID" value="TPX47018.1"/>
    <property type="molecule type" value="Genomic_DNA"/>
</dbReference>
<dbReference type="GO" id="GO:0005737">
    <property type="term" value="C:cytoplasm"/>
    <property type="evidence" value="ECO:0007669"/>
    <property type="project" value="UniProtKB-ARBA"/>
</dbReference>
<dbReference type="InterPro" id="IPR023394">
    <property type="entry name" value="Sec7_C_sf"/>
</dbReference>
<dbReference type="OrthoDB" id="10258608at2759"/>
<dbReference type="InterPro" id="IPR016024">
    <property type="entry name" value="ARM-type_fold"/>
</dbReference>
<dbReference type="InterPro" id="IPR035999">
    <property type="entry name" value="Sec7_dom_sf"/>
</dbReference>
<dbReference type="InterPro" id="IPR056604">
    <property type="entry name" value="GBF1-like_TPR"/>
</dbReference>
<feature type="region of interest" description="Disordered" evidence="1">
    <location>
        <begin position="1302"/>
        <end position="1323"/>
    </location>
</feature>
<reference evidence="3 4" key="1">
    <citation type="journal article" date="2019" name="Sci. Rep.">
        <title>Comparative genomics of chytrid fungi reveal insights into the obligate biotrophic and pathogenic lifestyle of Synchytrium endobioticum.</title>
        <authorList>
            <person name="van de Vossenberg B.T.L.H."/>
            <person name="Warris S."/>
            <person name="Nguyen H.D.T."/>
            <person name="van Gent-Pelzer M.P.E."/>
            <person name="Joly D.L."/>
            <person name="van de Geest H.C."/>
            <person name="Bonants P.J.M."/>
            <person name="Smith D.S."/>
            <person name="Levesque C.A."/>
            <person name="van der Lee T.A.J."/>
        </authorList>
    </citation>
    <scope>NUCLEOTIDE SEQUENCE [LARGE SCALE GENOMIC DNA]</scope>
    <source>
        <strain evidence="3 4">LEV6574</strain>
    </source>
</reference>
<feature type="region of interest" description="Disordered" evidence="1">
    <location>
        <begin position="1811"/>
        <end position="1844"/>
    </location>
</feature>
<dbReference type="VEuPathDB" id="FungiDB:SeMB42_g05585"/>
<dbReference type="GO" id="GO:0016192">
    <property type="term" value="P:vesicle-mediated transport"/>
    <property type="evidence" value="ECO:0007669"/>
    <property type="project" value="UniProtKB-ARBA"/>
</dbReference>
<dbReference type="PANTHER" id="PTHR10663">
    <property type="entry name" value="GUANYL-NUCLEOTIDE EXCHANGE FACTOR"/>
    <property type="match status" value="1"/>
</dbReference>
<dbReference type="InterPro" id="IPR000904">
    <property type="entry name" value="Sec7_dom"/>
</dbReference>
<gene>
    <name evidence="3" type="ORF">SeLEV6574_g02871</name>
</gene>
<feature type="region of interest" description="Disordered" evidence="1">
    <location>
        <begin position="1108"/>
        <end position="1129"/>
    </location>
</feature>
<dbReference type="Gene3D" id="1.10.220.20">
    <property type="match status" value="1"/>
</dbReference>
<dbReference type="SMART" id="SM00222">
    <property type="entry name" value="Sec7"/>
    <property type="match status" value="1"/>
</dbReference>
<name>A0A507D6X7_9FUNG</name>
<sequence length="1844" mass="202030">MFKKHSFQNVEMADVPLSTRPSSLAPSLGSPPSAQSLPPNHSSIDMSSTRALSTPIASLANTPSTILNPRPALAWYHIIHGEIVSVVSAMRKNQRWSIQNTSSLSSGGGGLSIASSRRGVDPSHAVSMFDYWRDSQAHAGHTMDAMTEFLGNGRRELIGISQEHRFSQKFSQLKARLATVHGLKELDPRDILSPFLEVICSGDATGPITGAALNSVEKFITYGILDPKNPALPSAMSSLVHAVTHCKFEATDAVSDEVVLDRILRLLRVCVVSEAGQNSLDDKGICEMVEAAFGMCFQSRVSELLRRAAEHTLVVLVQALFERLKNILMEQSSSVRASVAAARHSVVDSPPLSSLAAKPDKDNEQISVEIATFAPYGLPAILELLRVLITLVDPRNRAHTDSVHRVVALTLLVTAFEVGGCALGSWVSRGVRVAARWQGRTYSAHRRVPSVDLVRIGMEATGRSVINVAGGGHNVELPPSGDDAASIATNLVSKDRRASIRGVATVNVGEPDLVDLGAQGAVAERTNDGNSNGTTSAQDTVGSPSPPVPGSPDPTDTNVDDMLYDSDDDRMAVAAKDLVTGDLCRYLFQLLSSTNMTLSSPPSVSSLTLLSLVLKVISSMFLSAREYLRLQQEWFLGWLMQRVDGGVVGWDVGDWQTDFDESARENNGGPRMTGSLSSRDRTSNSTSLRGGSLILVGEVRELLLETLVQMTRQPTFFADLYVNYDGDMLSQYDLYEEIIRFLSKHSFPDATPGGPVTTSTHQALALEGLLLFLHQLVDRRYVSAIGSNQTYSIDDRSSRLKVKLPTSKSVLDQRNRKRVLMKGAQRFNHKPAEGIRFLQEHGFLPIPADPAAIATFLKTTPGVSKKLLGEYFGKPANVEILKAFVKQFEFAGCRIDEALRLMLESFRLPGESQQIERIMDVFAETYFNAVKDAEDHELEEQSSAFVLAYSIIMLNTDQHSPQVRRRMTFEDFTRNNRGINNGKNFSQEYLKHIFDAIRSSEVVMPEEHEGDLGFSYVWKELMKKVDVMGNLLVCRTNMYDKDMIMLEYNPLIAALGYAFDNAEDDLGLQRAVVGFHQLATIAAHYHLPEVFDNVIMSLSRITGLSKDGGVPPPPRDIRRITKDSENGTGEEDLHVKVDRWAVEFGRNLRGQVAAVLMFNLAAESGSCLKEGWKGVAECLRNLFLHSLLPLPMIQVEDFVRGTITIPRLATPKDISQNRAGQSVRRDGILSTFAQLLSLGSGTNVDEDEDAEPSPDDIDAERCTLECIRSCRVEDLFADSRYLEDEALVSLVKTLKEASKQERIASVRKSKGSPASDCSSPPLPNETPMKYHAASIFFLEQLVNILIQNRDRLSVVWPVAVPYFMSMLESPSLDPVLLERAVVGVLRLATRLVHKEDMGATVLQSLHLLRSIPLDSVQAIAVHLMAGLLVLIKTDNSIFSRNSSWDGILPLLTMAATHPEAARYAFDAASALIPETFDVVLTPQNFGECVDFLISFSTAAGVIFSAVNSNVGNNNSLSRGSGSTDRINAPSPRFAPAVNGRRGAESAKGIQSASAGRSQLLQDSIDRATKSLDKLYKLHVKIPKYVECAQCSPERAWFEFWLPVFSGLGQQCYHPCREIRQYAMTLLQRALLSPELEIDAGVDRWSRCFDDVLFPLLDELLKPEAAQLDLAGVDETRMRASALLCKIFLHSLHRMYPSKSLSGLWTMLLQYLGQFASIGSDYLREGVLESLKNMLLVMSTQGVFQSTTQEGVVADPSNGLQPTTGSTGPILWDATWQIVGKFEPNLKNELFPSVGEAKADVTDGLAVAAPQTPTQQQQVGVGELASNSSVPAPDTSSTPPTTSII</sequence>
<evidence type="ECO:0000256" key="1">
    <source>
        <dbReference type="SAM" id="MobiDB-lite"/>
    </source>
</evidence>
<dbReference type="SUPFAM" id="SSF48425">
    <property type="entry name" value="Sec7 domain"/>
    <property type="match status" value="1"/>
</dbReference>
<feature type="domain" description="SEC7" evidence="2">
    <location>
        <begin position="809"/>
        <end position="1000"/>
    </location>
</feature>
<feature type="compositionally biased region" description="Basic and acidic residues" evidence="1">
    <location>
        <begin position="1115"/>
        <end position="1129"/>
    </location>
</feature>
<dbReference type="GO" id="GO:0012505">
    <property type="term" value="C:endomembrane system"/>
    <property type="evidence" value="ECO:0007669"/>
    <property type="project" value="UniProtKB-ARBA"/>
</dbReference>
<dbReference type="Gene3D" id="1.10.1000.11">
    <property type="entry name" value="Arf Nucleotide-binding Site Opener,domain 2"/>
    <property type="match status" value="1"/>
</dbReference>